<reference evidence="1 2" key="1">
    <citation type="submission" date="2023-05" db="EMBL/GenBank/DDBJ databases">
        <title>Flavobacterium sedimenti sp. nov., isolated from the sediment.</title>
        <authorList>
            <person name="Wu N."/>
        </authorList>
    </citation>
    <scope>NUCLEOTIDE SEQUENCE [LARGE SCALE GENOMIC DNA]</scope>
    <source>
        <strain evidence="1 2">YZ-48</strain>
    </source>
</reference>
<organism evidence="1 2">
    <name type="scientific">Flavobacterium sedimenticola</name>
    <dbReference type="NCBI Taxonomy" id="3043286"/>
    <lineage>
        <taxon>Bacteria</taxon>
        <taxon>Pseudomonadati</taxon>
        <taxon>Bacteroidota</taxon>
        <taxon>Flavobacteriia</taxon>
        <taxon>Flavobacteriales</taxon>
        <taxon>Flavobacteriaceae</taxon>
        <taxon>Flavobacterium</taxon>
    </lineage>
</organism>
<dbReference type="Proteomes" id="UP001230035">
    <property type="component" value="Unassembled WGS sequence"/>
</dbReference>
<dbReference type="RefSeq" id="WP_283240097.1">
    <property type="nucleotide sequence ID" value="NZ_JASGBP010000012.1"/>
</dbReference>
<accession>A0ABT6XTK8</accession>
<evidence type="ECO:0000313" key="2">
    <source>
        <dbReference type="Proteomes" id="UP001230035"/>
    </source>
</evidence>
<name>A0ABT6XTK8_9FLAO</name>
<dbReference type="SUPFAM" id="SSF63829">
    <property type="entry name" value="Calcium-dependent phosphotriesterase"/>
    <property type="match status" value="1"/>
</dbReference>
<gene>
    <name evidence="1" type="ORF">QHT84_13480</name>
</gene>
<sequence length="288" mass="32615">MRNALVLLGFVLVGCQRDHSTLNVVASLPVDLKEVSGIQMNPDKNALFLIEDSGNDNFLYLFGFNNGNLVATLVAAENTDWEDLTSDKDSNLYLGDFGNNDNDRKDLCIYKINPIAKNDVIIPDYKVSFYYPEQTEFPPSKKELWYDCEAFFERNGFFYLFTKNRSKGFDGTTLIYKVPNKEGHHAAQLLGKYKTGEDYNDSAVTGAAISPDGSKFVLLSHSKVWLFEHFEGDNFLNGKITQLELHHYSQKEAVCFKDNSTLLIADEKDKKTGGRLYEVRLKSLEAKP</sequence>
<dbReference type="EMBL" id="JASGBP010000012">
    <property type="protein sequence ID" value="MDI9258431.1"/>
    <property type="molecule type" value="Genomic_DNA"/>
</dbReference>
<evidence type="ECO:0000313" key="1">
    <source>
        <dbReference type="EMBL" id="MDI9258431.1"/>
    </source>
</evidence>
<proteinExistence type="predicted"/>
<comment type="caution">
    <text evidence="1">The sequence shown here is derived from an EMBL/GenBank/DDBJ whole genome shotgun (WGS) entry which is preliminary data.</text>
</comment>
<protein>
    <submittedName>
        <fullName evidence="1">Uncharacterized protein</fullName>
    </submittedName>
</protein>
<keyword evidence="2" id="KW-1185">Reference proteome</keyword>
<dbReference type="PROSITE" id="PS51257">
    <property type="entry name" value="PROKAR_LIPOPROTEIN"/>
    <property type="match status" value="1"/>
</dbReference>